<dbReference type="GO" id="GO:0019262">
    <property type="term" value="P:N-acetylneuraminate catabolic process"/>
    <property type="evidence" value="ECO:0007669"/>
    <property type="project" value="TreeGrafter"/>
</dbReference>
<evidence type="ECO:0000256" key="1">
    <source>
        <dbReference type="ARBA" id="ARBA00023239"/>
    </source>
</evidence>
<dbReference type="PIRSF" id="PIRSF001365">
    <property type="entry name" value="DHDPS"/>
    <property type="match status" value="1"/>
</dbReference>
<comment type="caution">
    <text evidence="6">The sequence shown here is derived from an EMBL/GenBank/DDBJ whole genome shotgun (WGS) entry which is preliminary data.</text>
</comment>
<feature type="active site" description="Schiff-base intermediate with substrate" evidence="4">
    <location>
        <position position="165"/>
    </location>
</feature>
<dbReference type="OrthoDB" id="9782828at2"/>
<dbReference type="AlphaFoldDB" id="A0A4Q1C5D0"/>
<protein>
    <submittedName>
        <fullName evidence="6">Dihydrodipicolinate synthase family protein</fullName>
    </submittedName>
</protein>
<dbReference type="Proteomes" id="UP000290218">
    <property type="component" value="Unassembled WGS sequence"/>
</dbReference>
<dbReference type="PROSITE" id="PS00666">
    <property type="entry name" value="DHDPS_2"/>
    <property type="match status" value="1"/>
</dbReference>
<dbReference type="PRINTS" id="PR00146">
    <property type="entry name" value="DHPICSNTHASE"/>
</dbReference>
<evidence type="ECO:0000256" key="3">
    <source>
        <dbReference type="PIRNR" id="PIRNR001365"/>
    </source>
</evidence>
<accession>A0A4Q1C5D0</accession>
<feature type="binding site" evidence="5">
    <location>
        <position position="49"/>
    </location>
    <ligand>
        <name>pyruvate</name>
        <dbReference type="ChEBI" id="CHEBI:15361"/>
    </ligand>
</feature>
<feature type="binding site" evidence="5">
    <location>
        <position position="209"/>
    </location>
    <ligand>
        <name>pyruvate</name>
        <dbReference type="ChEBI" id="CHEBI:15361"/>
    </ligand>
</feature>
<dbReference type="InterPro" id="IPR013785">
    <property type="entry name" value="Aldolase_TIM"/>
</dbReference>
<dbReference type="Pfam" id="PF00701">
    <property type="entry name" value="DHDPS"/>
    <property type="match status" value="1"/>
</dbReference>
<feature type="active site" description="Proton donor/acceptor" evidence="4">
    <location>
        <position position="137"/>
    </location>
</feature>
<keyword evidence="7" id="KW-1185">Reference proteome</keyword>
<dbReference type="GO" id="GO:0005829">
    <property type="term" value="C:cytosol"/>
    <property type="evidence" value="ECO:0007669"/>
    <property type="project" value="TreeGrafter"/>
</dbReference>
<reference evidence="6 7" key="1">
    <citation type="submission" date="2019-01" db="EMBL/GenBank/DDBJ databases">
        <title>Lacunisphaera sp. strain TWA-58.</title>
        <authorList>
            <person name="Chen W.-M."/>
        </authorList>
    </citation>
    <scope>NUCLEOTIDE SEQUENCE [LARGE SCALE GENOMIC DNA]</scope>
    <source>
        <strain evidence="6 7">TWA-58</strain>
    </source>
</reference>
<dbReference type="InterPro" id="IPR002220">
    <property type="entry name" value="DapA-like"/>
</dbReference>
<name>A0A4Q1C5D0_9BACT</name>
<evidence type="ECO:0000313" key="6">
    <source>
        <dbReference type="EMBL" id="RXK53638.1"/>
    </source>
</evidence>
<dbReference type="Gene3D" id="3.20.20.70">
    <property type="entry name" value="Aldolase class I"/>
    <property type="match status" value="1"/>
</dbReference>
<gene>
    <name evidence="6" type="ORF">ESB00_18290</name>
</gene>
<keyword evidence="2" id="KW-0704">Schiff base</keyword>
<sequence>MTSFPRHHGVIVPLVTPVQPDGSLDEAAAERLVDHLASNGCGMLVLGTTGEVASLPAALRLRYVEIAVRVAAKRTPVFACPASNCVSFSLESGNAYLKAGVDAVVGILPNYYKLEAAEMLAYFERLADGIRGPLMIYNMPATTGMSLPLDVIETLARRSNVTGLKDSEGTAGRREEVAKRFGGRPDFSLFMGIAAHSIPALRLGFDGLVPSGGNLYPERWSALYQAARAGDWAKAEQLQTQLDAIGAVFQRNRTLGQSLAALKAGLGLRGLCGPAMVPPLLPLSAADQEAVRAELVRLG</sequence>
<keyword evidence="1 3" id="KW-0456">Lyase</keyword>
<evidence type="ECO:0000256" key="5">
    <source>
        <dbReference type="PIRSR" id="PIRSR001365-2"/>
    </source>
</evidence>
<dbReference type="InterPro" id="IPR020625">
    <property type="entry name" value="Schiff_base-form_aldolases_AS"/>
</dbReference>
<dbReference type="CDD" id="cd00408">
    <property type="entry name" value="DHDPS-like"/>
    <property type="match status" value="1"/>
</dbReference>
<dbReference type="PANTHER" id="PTHR42849">
    <property type="entry name" value="N-ACETYLNEURAMINATE LYASE"/>
    <property type="match status" value="1"/>
</dbReference>
<evidence type="ECO:0000256" key="4">
    <source>
        <dbReference type="PIRSR" id="PIRSR001365-1"/>
    </source>
</evidence>
<dbReference type="EMBL" id="SDHX01000002">
    <property type="protein sequence ID" value="RXK53638.1"/>
    <property type="molecule type" value="Genomic_DNA"/>
</dbReference>
<dbReference type="PANTHER" id="PTHR42849:SF1">
    <property type="entry name" value="N-ACETYLNEURAMINATE LYASE"/>
    <property type="match status" value="1"/>
</dbReference>
<comment type="similarity">
    <text evidence="3">Belongs to the DapA family.</text>
</comment>
<evidence type="ECO:0000256" key="2">
    <source>
        <dbReference type="ARBA" id="ARBA00023270"/>
    </source>
</evidence>
<dbReference type="GO" id="GO:0008747">
    <property type="term" value="F:N-acetylneuraminate lyase activity"/>
    <property type="evidence" value="ECO:0007669"/>
    <property type="project" value="TreeGrafter"/>
</dbReference>
<proteinExistence type="inferred from homology"/>
<dbReference type="RefSeq" id="WP_129049523.1">
    <property type="nucleotide sequence ID" value="NZ_SDHX01000002.1"/>
</dbReference>
<dbReference type="SUPFAM" id="SSF51569">
    <property type="entry name" value="Aldolase"/>
    <property type="match status" value="1"/>
</dbReference>
<dbReference type="SMART" id="SM01130">
    <property type="entry name" value="DHDPS"/>
    <property type="match status" value="1"/>
</dbReference>
<organism evidence="6 7">
    <name type="scientific">Oleiharenicola lentus</name>
    <dbReference type="NCBI Taxonomy" id="2508720"/>
    <lineage>
        <taxon>Bacteria</taxon>
        <taxon>Pseudomonadati</taxon>
        <taxon>Verrucomicrobiota</taxon>
        <taxon>Opitutia</taxon>
        <taxon>Opitutales</taxon>
        <taxon>Opitutaceae</taxon>
        <taxon>Oleiharenicola</taxon>
    </lineage>
</organism>
<evidence type="ECO:0000313" key="7">
    <source>
        <dbReference type="Proteomes" id="UP000290218"/>
    </source>
</evidence>